<sequence>MFVSVVFPLVDFRGLHSNALGRLDKPKWGEQDPQAKFMRGFGSIHYRNKSGNGFIGENYYSDCENLIKYPSQTFVSALDQSERPILAYPIYRRFFFDGQMSGRFEFGFRLNEPSIYDVAQTSKYKGLAYSYSAEKVISQLLEKDVSINLPDGRIEDCVLFRASNALRDSYLSSSTKSSMINQYDIASVGVDYVSVGSPYAFLRSGNEAPLSFSKSCRPLYSGDYEFLGSRSGLQGREIDATIIMSKLSMNEESAEERFVRLFYTQLRALAFGHSFYTRQIDSKKFSGSSPLMLSTAAMIDRLSNLIPIEGSDRDAELCQTLKTIVANSDIDPSRMASEIERRLKKTMLSRFGSWLFRNIDRKSDVAIEAAASTLTKHVLTGGL</sequence>
<proteinExistence type="predicted"/>
<dbReference type="OrthoDB" id="8480690at2"/>
<accession>A0A4V1E0R1</accession>
<keyword evidence="2" id="KW-1185">Reference proteome</keyword>
<dbReference type="AlphaFoldDB" id="A0A4V1E0R1"/>
<name>A0A4V1E0R1_9RHOB</name>
<gene>
    <name evidence="1" type="ORF">EOK75_06975</name>
</gene>
<evidence type="ECO:0000313" key="1">
    <source>
        <dbReference type="EMBL" id="QCO55514.1"/>
    </source>
</evidence>
<organism evidence="1 2">
    <name type="scientific">Pseudorhodobacter turbinis</name>
    <dbReference type="NCBI Taxonomy" id="2500533"/>
    <lineage>
        <taxon>Bacteria</taxon>
        <taxon>Pseudomonadati</taxon>
        <taxon>Pseudomonadota</taxon>
        <taxon>Alphaproteobacteria</taxon>
        <taxon>Rhodobacterales</taxon>
        <taxon>Paracoccaceae</taxon>
        <taxon>Pseudorhodobacter</taxon>
    </lineage>
</organism>
<dbReference type="EMBL" id="CP039964">
    <property type="protein sequence ID" value="QCO55514.1"/>
    <property type="molecule type" value="Genomic_DNA"/>
</dbReference>
<evidence type="ECO:0000313" key="2">
    <source>
        <dbReference type="Proteomes" id="UP000298631"/>
    </source>
</evidence>
<protein>
    <submittedName>
        <fullName evidence="1">Uncharacterized protein</fullName>
    </submittedName>
</protein>
<dbReference type="KEGG" id="pseb:EOK75_06975"/>
<dbReference type="Proteomes" id="UP000298631">
    <property type="component" value="Chromosome"/>
</dbReference>
<reference evidence="1 2" key="1">
    <citation type="submission" date="2019-05" db="EMBL/GenBank/DDBJ databases">
        <title>Pseudorhodobacter turbinis sp. nov., isolated from the gut of the Korean turban shell.</title>
        <authorList>
            <person name="Jeong Y.-S."/>
            <person name="Kang W.-R."/>
            <person name="Bae J.-W."/>
        </authorList>
    </citation>
    <scope>NUCLEOTIDE SEQUENCE [LARGE SCALE GENOMIC DNA]</scope>
    <source>
        <strain evidence="1 2">S12M18</strain>
    </source>
</reference>